<reference evidence="1" key="2">
    <citation type="journal article" date="2020" name="Nat. Commun.">
        <title>Large-scale genome sequencing of mycorrhizal fungi provides insights into the early evolution of symbiotic traits.</title>
        <authorList>
            <person name="Miyauchi S."/>
            <person name="Kiss E."/>
            <person name="Kuo A."/>
            <person name="Drula E."/>
            <person name="Kohler A."/>
            <person name="Sanchez-Garcia M."/>
            <person name="Morin E."/>
            <person name="Andreopoulos B."/>
            <person name="Barry K.W."/>
            <person name="Bonito G."/>
            <person name="Buee M."/>
            <person name="Carver A."/>
            <person name="Chen C."/>
            <person name="Cichocki N."/>
            <person name="Clum A."/>
            <person name="Culley D."/>
            <person name="Crous P.W."/>
            <person name="Fauchery L."/>
            <person name="Girlanda M."/>
            <person name="Hayes R.D."/>
            <person name="Keri Z."/>
            <person name="LaButti K."/>
            <person name="Lipzen A."/>
            <person name="Lombard V."/>
            <person name="Magnuson J."/>
            <person name="Maillard F."/>
            <person name="Murat C."/>
            <person name="Nolan M."/>
            <person name="Ohm R.A."/>
            <person name="Pangilinan J."/>
            <person name="Pereira M.F."/>
            <person name="Perotto S."/>
            <person name="Peter M."/>
            <person name="Pfister S."/>
            <person name="Riley R."/>
            <person name="Sitrit Y."/>
            <person name="Stielow J.B."/>
            <person name="Szollosi G."/>
            <person name="Zifcakova L."/>
            <person name="Stursova M."/>
            <person name="Spatafora J.W."/>
            <person name="Tedersoo L."/>
            <person name="Vaario L.M."/>
            <person name="Yamada A."/>
            <person name="Yan M."/>
            <person name="Wang P."/>
            <person name="Xu J."/>
            <person name="Bruns T."/>
            <person name="Baldrian P."/>
            <person name="Vilgalys R."/>
            <person name="Dunand C."/>
            <person name="Henrissat B."/>
            <person name="Grigoriev I.V."/>
            <person name="Hibbett D."/>
            <person name="Nagy L.G."/>
            <person name="Martin F.M."/>
        </authorList>
    </citation>
    <scope>NUCLEOTIDE SEQUENCE</scope>
    <source>
        <strain evidence="1">P2</strain>
    </source>
</reference>
<accession>A0ACB6ZG46</accession>
<keyword evidence="2" id="KW-1185">Reference proteome</keyword>
<protein>
    <submittedName>
        <fullName evidence="1">Uncharacterized protein</fullName>
    </submittedName>
</protein>
<comment type="caution">
    <text evidence="1">The sequence shown here is derived from an EMBL/GenBank/DDBJ whole genome shotgun (WGS) entry which is preliminary data.</text>
</comment>
<evidence type="ECO:0000313" key="1">
    <source>
        <dbReference type="EMBL" id="KAF9648621.1"/>
    </source>
</evidence>
<organism evidence="1 2">
    <name type="scientific">Thelephora ganbajun</name>
    <name type="common">Ganba fungus</name>
    <dbReference type="NCBI Taxonomy" id="370292"/>
    <lineage>
        <taxon>Eukaryota</taxon>
        <taxon>Fungi</taxon>
        <taxon>Dikarya</taxon>
        <taxon>Basidiomycota</taxon>
        <taxon>Agaricomycotina</taxon>
        <taxon>Agaricomycetes</taxon>
        <taxon>Thelephorales</taxon>
        <taxon>Thelephoraceae</taxon>
        <taxon>Thelephora</taxon>
    </lineage>
</organism>
<reference evidence="1" key="1">
    <citation type="submission" date="2019-10" db="EMBL/GenBank/DDBJ databases">
        <authorList>
            <consortium name="DOE Joint Genome Institute"/>
            <person name="Kuo A."/>
            <person name="Miyauchi S."/>
            <person name="Kiss E."/>
            <person name="Drula E."/>
            <person name="Kohler A."/>
            <person name="Sanchez-Garcia M."/>
            <person name="Andreopoulos B."/>
            <person name="Barry K.W."/>
            <person name="Bonito G."/>
            <person name="Buee M."/>
            <person name="Carver A."/>
            <person name="Chen C."/>
            <person name="Cichocki N."/>
            <person name="Clum A."/>
            <person name="Culley D."/>
            <person name="Crous P.W."/>
            <person name="Fauchery L."/>
            <person name="Girlanda M."/>
            <person name="Hayes R."/>
            <person name="Keri Z."/>
            <person name="Labutti K."/>
            <person name="Lipzen A."/>
            <person name="Lombard V."/>
            <person name="Magnuson J."/>
            <person name="Maillard F."/>
            <person name="Morin E."/>
            <person name="Murat C."/>
            <person name="Nolan M."/>
            <person name="Ohm R."/>
            <person name="Pangilinan J."/>
            <person name="Pereira M."/>
            <person name="Perotto S."/>
            <person name="Peter M."/>
            <person name="Riley R."/>
            <person name="Sitrit Y."/>
            <person name="Stielow B."/>
            <person name="Szollosi G."/>
            <person name="Zifcakova L."/>
            <person name="Stursova M."/>
            <person name="Spatafora J.W."/>
            <person name="Tedersoo L."/>
            <person name="Vaario L.-M."/>
            <person name="Yamada A."/>
            <person name="Yan M."/>
            <person name="Wang P."/>
            <person name="Xu J."/>
            <person name="Bruns T."/>
            <person name="Baldrian P."/>
            <person name="Vilgalys R."/>
            <person name="Henrissat B."/>
            <person name="Grigoriev I.V."/>
            <person name="Hibbett D."/>
            <person name="Nagy L.G."/>
            <person name="Martin F.M."/>
        </authorList>
    </citation>
    <scope>NUCLEOTIDE SEQUENCE</scope>
    <source>
        <strain evidence="1">P2</strain>
    </source>
</reference>
<name>A0ACB6ZG46_THEGA</name>
<sequence length="668" mass="72846">MGQGDERRNAPDSPIGQLLKHLGMTREDLQRHSSQMREFLTTESTPSSLPEDRTGFSKLGVDGQSSRKPRSRASSHGNASGIPQTPVKPRHSSGLHKPDTMEATIERQNKLARKEKRGRRDSNAMGPPSPTPGPATLPSGPSTSTSTSRDSKREYSPQESETQPLVYFQGSYQPSRLKYKTPYHSTSPLPPSSPPPSTPPRCSSPIVNVVSSPGPPSNDDDEVPYVIPPGPYPAEKPDLSYAALIGQAVLSSKEHRLSLQHIYEWISKVYPYYKRTDQIWMNSIRHVLSTSIVFRKVQRGQNKSLWAILDKDLPCFEGGGFDRRLCEDMNNAKSKARPRKRRAETTSEPPVKRFKSERPPVASVPCYHPHTASMLANPHLQPYYSAYGYPYAYANPAYFATMRAPVSYSQPQVQTAATSSQSPPQAVPDLSSSAGFSSSPVTSLREPTSSQNTDPDDAVEIIDEQAMLGSDGIEPLATLLRSDVLESDPPHKLSIKENGPPSEPSPKSLKPSQPPVPPSTPPRKTSSRKLGSPASPATSRGLRASPSTYLNPPASSSTITIPLASSDAPKTPSRSSRSNLLPPQYFPPPPVTPNKRPGFSILTGDSPFNSPSKSVFDPHDPRAVLDEELRRFGERDLYSSPVGLFGKNKGVLLYQSPGVPSPGATGWW</sequence>
<proteinExistence type="predicted"/>
<dbReference type="EMBL" id="MU118010">
    <property type="protein sequence ID" value="KAF9648621.1"/>
    <property type="molecule type" value="Genomic_DNA"/>
</dbReference>
<dbReference type="Proteomes" id="UP000886501">
    <property type="component" value="Unassembled WGS sequence"/>
</dbReference>
<gene>
    <name evidence="1" type="ORF">BDM02DRAFT_3186945</name>
</gene>
<evidence type="ECO:0000313" key="2">
    <source>
        <dbReference type="Proteomes" id="UP000886501"/>
    </source>
</evidence>